<evidence type="ECO:0000259" key="2">
    <source>
        <dbReference type="Pfam" id="PF05547"/>
    </source>
</evidence>
<dbReference type="InterPro" id="IPR008757">
    <property type="entry name" value="Peptidase_M6-like_domain"/>
</dbReference>
<keyword evidence="1" id="KW-0732">Signal</keyword>
<dbReference type="KEGG" id="tol:TOL_1116"/>
<accession>M5DNM6</accession>
<name>M5DNM6_9GAMM</name>
<feature type="domain" description="Peptidase M6-like" evidence="2">
    <location>
        <begin position="151"/>
        <end position="358"/>
    </location>
</feature>
<feature type="chain" id="PRO_5004065484" description="Peptidase M6-like domain-containing protein" evidence="1">
    <location>
        <begin position="19"/>
        <end position="693"/>
    </location>
</feature>
<dbReference type="Proteomes" id="UP000011866">
    <property type="component" value="Chromosome"/>
</dbReference>
<protein>
    <recommendedName>
        <fullName evidence="2">Peptidase M6-like domain-containing protein</fullName>
    </recommendedName>
</protein>
<evidence type="ECO:0000256" key="1">
    <source>
        <dbReference type="SAM" id="SignalP"/>
    </source>
</evidence>
<gene>
    <name evidence="3" type="ORF">TOL_1116</name>
</gene>
<dbReference type="PANTHER" id="PTHR41775:SF1">
    <property type="entry name" value="PEPTIDASE M6-LIKE DOMAIN-CONTAINING PROTEIN"/>
    <property type="match status" value="1"/>
</dbReference>
<proteinExistence type="predicted"/>
<dbReference type="AlphaFoldDB" id="M5DNM6"/>
<dbReference type="PANTHER" id="PTHR41775">
    <property type="entry name" value="SECRETED PROTEIN-RELATED"/>
    <property type="match status" value="1"/>
</dbReference>
<dbReference type="RefSeq" id="WP_015486287.1">
    <property type="nucleotide sequence ID" value="NC_020888.1"/>
</dbReference>
<reference evidence="3 4" key="1">
    <citation type="journal article" date="2013" name="Genome Announc.">
        <title>Genome Sequence of Thalassolituus oleivorans MIL-1 (DSM 14913T).</title>
        <authorList>
            <person name="Golyshin P.N."/>
            <person name="Werner J."/>
            <person name="Chernikova T.N."/>
            <person name="Tran H."/>
            <person name="Ferrer M."/>
            <person name="Yakimov M.M."/>
            <person name="Teeling H."/>
            <person name="Golyshina O.V."/>
        </authorList>
    </citation>
    <scope>NUCLEOTIDE SEQUENCE [LARGE SCALE GENOMIC DNA]</scope>
    <source>
        <strain evidence="3 4">MIL-1</strain>
    </source>
</reference>
<dbReference type="STRING" id="187493.CN03_12655"/>
<dbReference type="GO" id="GO:0006508">
    <property type="term" value="P:proteolysis"/>
    <property type="evidence" value="ECO:0007669"/>
    <property type="project" value="InterPro"/>
</dbReference>
<evidence type="ECO:0000313" key="4">
    <source>
        <dbReference type="Proteomes" id="UP000011866"/>
    </source>
</evidence>
<dbReference type="GeneID" id="79176039"/>
<organism evidence="3 4">
    <name type="scientific">Thalassolituus oleivorans MIL-1</name>
    <dbReference type="NCBI Taxonomy" id="1298593"/>
    <lineage>
        <taxon>Bacteria</taxon>
        <taxon>Pseudomonadati</taxon>
        <taxon>Pseudomonadota</taxon>
        <taxon>Gammaproteobacteria</taxon>
        <taxon>Oceanospirillales</taxon>
        <taxon>Oceanospirillaceae</taxon>
        <taxon>Thalassolituus</taxon>
    </lineage>
</organism>
<sequence length="693" mass="74116">MPILRLVILMFCSMSAWASMPTALQQTTIELASGDVYSVSLMGSRDDPYLRLDDGRLLVEVNSTLFLAKLDRSGKVVALPTEFGRLASAPEASNGPQISVTPKANATISAAAPQHQPYRYAGGTHKQPLVIVRVNFANQSWTYSDAEFAERVFGSNTNSVRDYFLENSYGQFDIEPVAEQSGTRDDGIITMTLTTDHPDFGNQYGSSSQALVATALSYVASVVNLTAYDLNGDTWIDPNEVAVVLLVSGFEQAYAGTASSHPRIWAHKSSVTAVNSGGVWLSEYAMFGEQHERHMATTGLISHELGHLLFDLPDLYDYLGIGDGIGRWGLMSYGGWNSGGGDAGDFPSHMMAWNKLLAGFAEETVVTTGGGILDALAISPDIIEIPLDAYRHGKRLLLEHRYQTGFDVSVPDEGLLISQIDDNFGFGPLASLTTDVADQLVLLPTFEQSDSLVLGSSKQVMKSASGYQLYSDSRGAVTLASLSTNTSASVSVTSSIDIHGDNIGYDELPPNGLWGSYGGSGSMAMPIALSSSVTSVDGIDWFAHGPGEVTVGLYRNFDVWSPDGEVVRQNYSVKAGWNRLLFSSAKKVSAGTLYLQVDSVTNGSHAPILADTQGMASGLTYVRSNSSSPFTVAPFDVSVRVLVSVSDLGADAMAPNLPVIDASSSSSSSSGGGAWVWLLLIVFLPRQRLYCRV</sequence>
<dbReference type="EMBL" id="HF680312">
    <property type="protein sequence ID" value="CCU71550.1"/>
    <property type="molecule type" value="Genomic_DNA"/>
</dbReference>
<dbReference type="HOGENOM" id="CLU_397349_0_0_6"/>
<dbReference type="eggNOG" id="COG4412">
    <property type="taxonomic scope" value="Bacteria"/>
</dbReference>
<evidence type="ECO:0000313" key="3">
    <source>
        <dbReference type="EMBL" id="CCU71550.1"/>
    </source>
</evidence>
<keyword evidence="4" id="KW-1185">Reference proteome</keyword>
<dbReference type="NCBIfam" id="TIGR03296">
    <property type="entry name" value="M6dom_TIGR03296"/>
    <property type="match status" value="1"/>
</dbReference>
<feature type="signal peptide" evidence="1">
    <location>
        <begin position="1"/>
        <end position="18"/>
    </location>
</feature>
<dbReference type="Pfam" id="PF05547">
    <property type="entry name" value="Peptidase_M6"/>
    <property type="match status" value="1"/>
</dbReference>
<dbReference type="GO" id="GO:0008233">
    <property type="term" value="F:peptidase activity"/>
    <property type="evidence" value="ECO:0007669"/>
    <property type="project" value="InterPro"/>
</dbReference>